<evidence type="ECO:0000256" key="1">
    <source>
        <dbReference type="ARBA" id="ARBA00003565"/>
    </source>
</evidence>
<evidence type="ECO:0000256" key="3">
    <source>
        <dbReference type="ARBA" id="ARBA00022729"/>
    </source>
</evidence>
<reference evidence="9 10" key="1">
    <citation type="submission" date="2020-08" db="EMBL/GenBank/DDBJ databases">
        <title>Sphingomonas sp. sand1-3 16S ribosomal RNA gene Genome sequencing and assembly.</title>
        <authorList>
            <person name="Kang M."/>
        </authorList>
    </citation>
    <scope>NUCLEOTIDE SEQUENCE [LARGE SCALE GENOMIC DNA]</scope>
    <source>
        <strain evidence="10">sand1-3</strain>
    </source>
</reference>
<keyword evidence="4" id="KW-0560">Oxidoreductase</keyword>
<keyword evidence="6" id="KW-0676">Redox-active center</keyword>
<feature type="chain" id="PRO_5028826700" evidence="7">
    <location>
        <begin position="30"/>
        <end position="214"/>
    </location>
</feature>
<evidence type="ECO:0000259" key="8">
    <source>
        <dbReference type="PROSITE" id="PS51352"/>
    </source>
</evidence>
<dbReference type="SUPFAM" id="SSF52833">
    <property type="entry name" value="Thioredoxin-like"/>
    <property type="match status" value="1"/>
</dbReference>
<protein>
    <submittedName>
        <fullName evidence="9">Thioredoxin domain-containing protein</fullName>
    </submittedName>
</protein>
<organism evidence="9 10">
    <name type="scientific">Sphingomonas sabuli</name>
    <dbReference type="NCBI Taxonomy" id="2764186"/>
    <lineage>
        <taxon>Bacteria</taxon>
        <taxon>Pseudomonadati</taxon>
        <taxon>Pseudomonadota</taxon>
        <taxon>Alphaproteobacteria</taxon>
        <taxon>Sphingomonadales</taxon>
        <taxon>Sphingomonadaceae</taxon>
        <taxon>Sphingomonas</taxon>
    </lineage>
</organism>
<dbReference type="InterPro" id="IPR013766">
    <property type="entry name" value="Thioredoxin_domain"/>
</dbReference>
<dbReference type="RefSeq" id="WP_187478967.1">
    <property type="nucleotide sequence ID" value="NZ_CP060697.1"/>
</dbReference>
<keyword evidence="10" id="KW-1185">Reference proteome</keyword>
<dbReference type="PANTHER" id="PTHR13887">
    <property type="entry name" value="GLUTATHIONE S-TRANSFERASE KAPPA"/>
    <property type="match status" value="1"/>
</dbReference>
<evidence type="ECO:0000313" key="10">
    <source>
        <dbReference type="Proteomes" id="UP000515861"/>
    </source>
</evidence>
<dbReference type="GO" id="GO:0016491">
    <property type="term" value="F:oxidoreductase activity"/>
    <property type="evidence" value="ECO:0007669"/>
    <property type="project" value="UniProtKB-KW"/>
</dbReference>
<dbReference type="InterPro" id="IPR036249">
    <property type="entry name" value="Thioredoxin-like_sf"/>
</dbReference>
<evidence type="ECO:0000313" key="9">
    <source>
        <dbReference type="EMBL" id="QNM82011.1"/>
    </source>
</evidence>
<keyword evidence="3 7" id="KW-0732">Signal</keyword>
<accession>A0A7G9L062</accession>
<dbReference type="AlphaFoldDB" id="A0A7G9L062"/>
<evidence type="ECO:0000256" key="5">
    <source>
        <dbReference type="ARBA" id="ARBA00023157"/>
    </source>
</evidence>
<dbReference type="PROSITE" id="PS51352">
    <property type="entry name" value="THIOREDOXIN_2"/>
    <property type="match status" value="1"/>
</dbReference>
<dbReference type="Gene3D" id="3.40.30.10">
    <property type="entry name" value="Glutaredoxin"/>
    <property type="match status" value="1"/>
</dbReference>
<gene>
    <name evidence="9" type="ORF">H8M03_08185</name>
</gene>
<dbReference type="InterPro" id="IPR012336">
    <property type="entry name" value="Thioredoxin-like_fold"/>
</dbReference>
<dbReference type="Proteomes" id="UP000515861">
    <property type="component" value="Chromosome"/>
</dbReference>
<sequence>MTIATLFRRGALCAALFVGLAAAVPTAVAAQAAREVTKADFYVPGIAPTRAPKGYDVTVVYFTDYQCPVCRQHSDDVLRAFAEDRKLRVIFRDSPIFGAQSLTAARLATAAHMQGKYVAFHTQLMRTKGKLTDARIREAADLAGVDWARLQKDLAANASRIDALVDWNNRLSKAGGISGTPAFVIGEVLADGGMDYASLKAEIADARARIVRAR</sequence>
<dbReference type="EMBL" id="CP060697">
    <property type="protein sequence ID" value="QNM82011.1"/>
    <property type="molecule type" value="Genomic_DNA"/>
</dbReference>
<evidence type="ECO:0000256" key="7">
    <source>
        <dbReference type="SAM" id="SignalP"/>
    </source>
</evidence>
<feature type="signal peptide" evidence="7">
    <location>
        <begin position="1"/>
        <end position="29"/>
    </location>
</feature>
<proteinExistence type="inferred from homology"/>
<dbReference type="Pfam" id="PF13462">
    <property type="entry name" value="Thioredoxin_4"/>
    <property type="match status" value="1"/>
</dbReference>
<evidence type="ECO:0000256" key="6">
    <source>
        <dbReference type="ARBA" id="ARBA00023284"/>
    </source>
</evidence>
<comment type="function">
    <text evidence="1">May be required for disulfide bond formation in some proteins.</text>
</comment>
<evidence type="ECO:0000256" key="4">
    <source>
        <dbReference type="ARBA" id="ARBA00023002"/>
    </source>
</evidence>
<dbReference type="KEGG" id="ssau:H8M03_08185"/>
<keyword evidence="5" id="KW-1015">Disulfide bond</keyword>
<comment type="similarity">
    <text evidence="2">Belongs to the thioredoxin family. DsbA subfamily.</text>
</comment>
<evidence type="ECO:0000256" key="2">
    <source>
        <dbReference type="ARBA" id="ARBA00005791"/>
    </source>
</evidence>
<dbReference type="PANTHER" id="PTHR13887:SF14">
    <property type="entry name" value="DISULFIDE BOND FORMATION PROTEIN D"/>
    <property type="match status" value="1"/>
</dbReference>
<name>A0A7G9L062_9SPHN</name>
<feature type="domain" description="Thioredoxin" evidence="8">
    <location>
        <begin position="16"/>
        <end position="208"/>
    </location>
</feature>